<protein>
    <submittedName>
        <fullName evidence="3">Chemotaxis protein CheX</fullName>
    </submittedName>
</protein>
<keyword evidence="4" id="KW-1185">Reference proteome</keyword>
<sequence>MRADAPFYASLCDNTSLYMKKLGIVCAPGLTSPTETPVSLESVSSFIQVNGAVQGGFILSVDERLARQLAKRFVIADITDEEAEGYAVEAVAEISNIISGNALASREEPDVFLGNPLMIVTNGAEVKANASVRTAAYATDFGTCLCIFVPASHKAELASIITVRPQDRKE</sequence>
<feature type="domain" description="Chemotaxis phosphatase CheX-like" evidence="2">
    <location>
        <begin position="43"/>
        <end position="131"/>
    </location>
</feature>
<gene>
    <name evidence="3" type="ORF">FE784_30070</name>
</gene>
<comment type="caution">
    <text evidence="3">The sequence shown here is derived from an EMBL/GenBank/DDBJ whole genome shotgun (WGS) entry which is preliminary data.</text>
</comment>
<evidence type="ECO:0000313" key="3">
    <source>
        <dbReference type="EMBL" id="TNJ62539.1"/>
    </source>
</evidence>
<dbReference type="AlphaFoldDB" id="A0A5C4T303"/>
<dbReference type="Proteomes" id="UP000307943">
    <property type="component" value="Unassembled WGS sequence"/>
</dbReference>
<name>A0A5C4T303_9BACL</name>
<organism evidence="3 4">
    <name type="scientific">Paenibacillus hemerocallicola</name>
    <dbReference type="NCBI Taxonomy" id="1172614"/>
    <lineage>
        <taxon>Bacteria</taxon>
        <taxon>Bacillati</taxon>
        <taxon>Bacillota</taxon>
        <taxon>Bacilli</taxon>
        <taxon>Bacillales</taxon>
        <taxon>Paenibacillaceae</taxon>
        <taxon>Paenibacillus</taxon>
    </lineage>
</organism>
<evidence type="ECO:0000256" key="1">
    <source>
        <dbReference type="ARBA" id="ARBA00022500"/>
    </source>
</evidence>
<reference evidence="3 4" key="1">
    <citation type="submission" date="2019-05" db="EMBL/GenBank/DDBJ databases">
        <title>We sequenced the genome of Paenibacillus hemerocallicola KCTC 33185 for further insight into its adaptation and study the phylogeny of Paenibacillus.</title>
        <authorList>
            <person name="Narsing Rao M.P."/>
        </authorList>
    </citation>
    <scope>NUCLEOTIDE SEQUENCE [LARGE SCALE GENOMIC DNA]</scope>
    <source>
        <strain evidence="3 4">KCTC 33185</strain>
    </source>
</reference>
<dbReference type="Gene3D" id="3.40.1550.10">
    <property type="entry name" value="CheC-like"/>
    <property type="match status" value="1"/>
</dbReference>
<dbReference type="EMBL" id="VDCQ01000057">
    <property type="protein sequence ID" value="TNJ62539.1"/>
    <property type="molecule type" value="Genomic_DNA"/>
</dbReference>
<evidence type="ECO:0000313" key="4">
    <source>
        <dbReference type="Proteomes" id="UP000307943"/>
    </source>
</evidence>
<dbReference type="OrthoDB" id="2602305at2"/>
<dbReference type="InterPro" id="IPR028976">
    <property type="entry name" value="CheC-like_sf"/>
</dbReference>
<evidence type="ECO:0000259" key="2">
    <source>
        <dbReference type="Pfam" id="PF13690"/>
    </source>
</evidence>
<dbReference type="InterPro" id="IPR028051">
    <property type="entry name" value="CheX-like_dom"/>
</dbReference>
<dbReference type="RefSeq" id="WP_139605967.1">
    <property type="nucleotide sequence ID" value="NZ_VDCQ01000057.1"/>
</dbReference>
<dbReference type="SUPFAM" id="SSF103039">
    <property type="entry name" value="CheC-like"/>
    <property type="match status" value="1"/>
</dbReference>
<proteinExistence type="predicted"/>
<dbReference type="GO" id="GO:0006935">
    <property type="term" value="P:chemotaxis"/>
    <property type="evidence" value="ECO:0007669"/>
    <property type="project" value="UniProtKB-KW"/>
</dbReference>
<keyword evidence="1" id="KW-0145">Chemotaxis</keyword>
<dbReference type="Pfam" id="PF13690">
    <property type="entry name" value="CheX"/>
    <property type="match status" value="1"/>
</dbReference>
<accession>A0A5C4T303</accession>